<dbReference type="InterPro" id="IPR017451">
    <property type="entry name" value="F-box-assoc_interact_dom"/>
</dbReference>
<dbReference type="Gene3D" id="1.20.1280.50">
    <property type="match status" value="1"/>
</dbReference>
<name>A0A9K3J262_HELAN</name>
<dbReference type="SUPFAM" id="SSF81383">
    <property type="entry name" value="F-box domain"/>
    <property type="match status" value="1"/>
</dbReference>
<evidence type="ECO:0000313" key="2">
    <source>
        <dbReference type="EMBL" id="KAF5806380.1"/>
    </source>
</evidence>
<dbReference type="SMART" id="SM00256">
    <property type="entry name" value="FBOX"/>
    <property type="match status" value="1"/>
</dbReference>
<reference evidence="2" key="1">
    <citation type="journal article" date="2017" name="Nature">
        <title>The sunflower genome provides insights into oil metabolism, flowering and Asterid evolution.</title>
        <authorList>
            <person name="Badouin H."/>
            <person name="Gouzy J."/>
            <person name="Grassa C.J."/>
            <person name="Murat F."/>
            <person name="Staton S.E."/>
            <person name="Cottret L."/>
            <person name="Lelandais-Briere C."/>
            <person name="Owens G.L."/>
            <person name="Carrere S."/>
            <person name="Mayjonade B."/>
            <person name="Legrand L."/>
            <person name="Gill N."/>
            <person name="Kane N.C."/>
            <person name="Bowers J.E."/>
            <person name="Hubner S."/>
            <person name="Bellec A."/>
            <person name="Berard A."/>
            <person name="Berges H."/>
            <person name="Blanchet N."/>
            <person name="Boniface M.C."/>
            <person name="Brunel D."/>
            <person name="Catrice O."/>
            <person name="Chaidir N."/>
            <person name="Claudel C."/>
            <person name="Donnadieu C."/>
            <person name="Faraut T."/>
            <person name="Fievet G."/>
            <person name="Helmstetter N."/>
            <person name="King M."/>
            <person name="Knapp S.J."/>
            <person name="Lai Z."/>
            <person name="Le Paslier M.C."/>
            <person name="Lippi Y."/>
            <person name="Lorenzon L."/>
            <person name="Mandel J.R."/>
            <person name="Marage G."/>
            <person name="Marchand G."/>
            <person name="Marquand E."/>
            <person name="Bret-Mestries E."/>
            <person name="Morien E."/>
            <person name="Nambeesan S."/>
            <person name="Nguyen T."/>
            <person name="Pegot-Espagnet P."/>
            <person name="Pouilly N."/>
            <person name="Raftis F."/>
            <person name="Sallet E."/>
            <person name="Schiex T."/>
            <person name="Thomas J."/>
            <person name="Vandecasteele C."/>
            <person name="Vares D."/>
            <person name="Vear F."/>
            <person name="Vautrin S."/>
            <person name="Crespi M."/>
            <person name="Mangin B."/>
            <person name="Burke J.M."/>
            <person name="Salse J."/>
            <person name="Munos S."/>
            <person name="Vincourt P."/>
            <person name="Rieseberg L.H."/>
            <person name="Langlade N.B."/>
        </authorList>
    </citation>
    <scope>NUCLEOTIDE SEQUENCE</scope>
    <source>
        <tissue evidence="2">Leaves</tissue>
    </source>
</reference>
<sequence length="427" mass="48573">MVSDKGKKPKIGDKIEEGADQIDVELLKSIEKLQEVQDELEKNFSPNPYSEDTKLTKIIAFLDEGSTKVTATSIKCKEGMVSGSLCKRSRGHGVGQLHDDVVRNILVHLPAKSLLRFRCVSTHWNRMLKEPSFMKFRSRKIFILPVYDALHLIDDKMPTDDTTNFIVERRYPVKGNLVEHVGVVGTFNGIVLFRYLGALVLYNPFTGAYKKLPSAPTSSCARAAYGFGYGANSDDLKIVRFNKHFKVCDVYNLKEGSWSSWSTSKYYASIPIENLDGTFANGFLYWIGSRSRNMFIVLDVKDMVLSEMYPPFVIAYHLGTVNGSLCTLHKQYENRIDMWVMKEQNQWSKIYSFSLPLSGALMNSYPIYILDSGRILMGSYFSSNLIVYDPLLDSFKVSRMFNRHTMRVLEYVESLVAPSDISSSRME</sequence>
<protein>
    <submittedName>
        <fullName evidence="2">F-box domain, galactose oxidase/kelch, beta-propeller, F-box associated interaction</fullName>
    </submittedName>
</protein>
<dbReference type="Pfam" id="PF08268">
    <property type="entry name" value="FBA_3"/>
    <property type="match status" value="1"/>
</dbReference>
<dbReference type="InterPro" id="IPR036047">
    <property type="entry name" value="F-box-like_dom_sf"/>
</dbReference>
<dbReference type="NCBIfam" id="TIGR01640">
    <property type="entry name" value="F_box_assoc_1"/>
    <property type="match status" value="1"/>
</dbReference>
<gene>
    <name evidence="2" type="ORF">HanXRQr2_Chr05g0220721</name>
</gene>
<dbReference type="PANTHER" id="PTHR31672:SF13">
    <property type="entry name" value="F-BOX PROTEIN CPR30-LIKE"/>
    <property type="match status" value="1"/>
</dbReference>
<dbReference type="AlphaFoldDB" id="A0A9K3J262"/>
<evidence type="ECO:0000259" key="1">
    <source>
        <dbReference type="SMART" id="SM00256"/>
    </source>
</evidence>
<dbReference type="InterPro" id="IPR011043">
    <property type="entry name" value="Gal_Oxase/kelch_b-propeller"/>
</dbReference>
<dbReference type="Proteomes" id="UP000215914">
    <property type="component" value="Unassembled WGS sequence"/>
</dbReference>
<dbReference type="Pfam" id="PF00646">
    <property type="entry name" value="F-box"/>
    <property type="match status" value="1"/>
</dbReference>
<dbReference type="CDD" id="cd22157">
    <property type="entry name" value="F-box_AtFBW1-like"/>
    <property type="match status" value="1"/>
</dbReference>
<comment type="caution">
    <text evidence="2">The sequence shown here is derived from an EMBL/GenBank/DDBJ whole genome shotgun (WGS) entry which is preliminary data.</text>
</comment>
<dbReference type="PANTHER" id="PTHR31672">
    <property type="entry name" value="BNACNNG10540D PROTEIN"/>
    <property type="match status" value="1"/>
</dbReference>
<dbReference type="InterPro" id="IPR050796">
    <property type="entry name" value="SCF_F-box_component"/>
</dbReference>
<keyword evidence="3" id="KW-1185">Reference proteome</keyword>
<evidence type="ECO:0000313" key="3">
    <source>
        <dbReference type="Proteomes" id="UP000215914"/>
    </source>
</evidence>
<dbReference type="InterPro" id="IPR001810">
    <property type="entry name" value="F-box_dom"/>
</dbReference>
<reference evidence="2" key="2">
    <citation type="submission" date="2020-06" db="EMBL/GenBank/DDBJ databases">
        <title>Helianthus annuus Genome sequencing and assembly Release 2.</title>
        <authorList>
            <person name="Gouzy J."/>
            <person name="Langlade N."/>
            <person name="Munos S."/>
        </authorList>
    </citation>
    <scope>NUCLEOTIDE SEQUENCE</scope>
    <source>
        <tissue evidence="2">Leaves</tissue>
    </source>
</reference>
<dbReference type="Gramene" id="mRNA:HanXRQr2_Chr05g0220721">
    <property type="protein sequence ID" value="mRNA:HanXRQr2_Chr05g0220721"/>
    <property type="gene ID" value="HanXRQr2_Chr05g0220721"/>
</dbReference>
<feature type="domain" description="F-box" evidence="1">
    <location>
        <begin position="97"/>
        <end position="137"/>
    </location>
</feature>
<dbReference type="EMBL" id="MNCJ02000320">
    <property type="protein sequence ID" value="KAF5806380.1"/>
    <property type="molecule type" value="Genomic_DNA"/>
</dbReference>
<organism evidence="2 3">
    <name type="scientific">Helianthus annuus</name>
    <name type="common">Common sunflower</name>
    <dbReference type="NCBI Taxonomy" id="4232"/>
    <lineage>
        <taxon>Eukaryota</taxon>
        <taxon>Viridiplantae</taxon>
        <taxon>Streptophyta</taxon>
        <taxon>Embryophyta</taxon>
        <taxon>Tracheophyta</taxon>
        <taxon>Spermatophyta</taxon>
        <taxon>Magnoliopsida</taxon>
        <taxon>eudicotyledons</taxon>
        <taxon>Gunneridae</taxon>
        <taxon>Pentapetalae</taxon>
        <taxon>asterids</taxon>
        <taxon>campanulids</taxon>
        <taxon>Asterales</taxon>
        <taxon>Asteraceae</taxon>
        <taxon>Asteroideae</taxon>
        <taxon>Heliantheae alliance</taxon>
        <taxon>Heliantheae</taxon>
        <taxon>Helianthus</taxon>
    </lineage>
</organism>
<proteinExistence type="predicted"/>
<dbReference type="SUPFAM" id="SSF50965">
    <property type="entry name" value="Galactose oxidase, central domain"/>
    <property type="match status" value="1"/>
</dbReference>
<dbReference type="OrthoDB" id="1695322at2759"/>
<accession>A0A9K3J262</accession>
<dbReference type="InterPro" id="IPR013187">
    <property type="entry name" value="F-box-assoc_dom_typ3"/>
</dbReference>